<dbReference type="RefSeq" id="WP_259611200.1">
    <property type="nucleotide sequence ID" value="NZ_CP091139.2"/>
</dbReference>
<dbReference type="Pfam" id="PF07729">
    <property type="entry name" value="FCD"/>
    <property type="match status" value="1"/>
</dbReference>
<evidence type="ECO:0000256" key="1">
    <source>
        <dbReference type="ARBA" id="ARBA00023015"/>
    </source>
</evidence>
<dbReference type="SMART" id="SM00895">
    <property type="entry name" value="FCD"/>
    <property type="match status" value="1"/>
</dbReference>
<keyword evidence="2" id="KW-0238">DNA-binding</keyword>
<reference evidence="5" key="1">
    <citation type="submission" date="2022-01" db="EMBL/GenBank/DDBJ databases">
        <title>Microbacterium eymi and Microbacterium rhizovicinus sp. nov., isolated from the rhizospheric soil of Elymus tsukushiensis, a plant native to the Dokdo Islands, Republic of Korea.</title>
        <authorList>
            <person name="Hwang Y.J."/>
        </authorList>
    </citation>
    <scope>NUCLEOTIDE SEQUENCE</scope>
    <source>
        <strain evidence="5">KUDC0405</strain>
    </source>
</reference>
<organism evidence="5 6">
    <name type="scientific">Microbacterium elymi</name>
    <dbReference type="NCBI Taxonomy" id="2909587"/>
    <lineage>
        <taxon>Bacteria</taxon>
        <taxon>Bacillati</taxon>
        <taxon>Actinomycetota</taxon>
        <taxon>Actinomycetes</taxon>
        <taxon>Micrococcales</taxon>
        <taxon>Microbacteriaceae</taxon>
        <taxon>Microbacterium</taxon>
    </lineage>
</organism>
<evidence type="ECO:0000256" key="2">
    <source>
        <dbReference type="ARBA" id="ARBA00023125"/>
    </source>
</evidence>
<evidence type="ECO:0000313" key="5">
    <source>
        <dbReference type="EMBL" id="UUT34674.1"/>
    </source>
</evidence>
<evidence type="ECO:0000256" key="3">
    <source>
        <dbReference type="ARBA" id="ARBA00023163"/>
    </source>
</evidence>
<keyword evidence="6" id="KW-1185">Reference proteome</keyword>
<feature type="domain" description="HTH gntR-type" evidence="4">
    <location>
        <begin position="16"/>
        <end position="83"/>
    </location>
</feature>
<gene>
    <name evidence="5" type="ORF">L2X98_29780</name>
</gene>
<dbReference type="Gene3D" id="1.20.120.530">
    <property type="entry name" value="GntR ligand-binding domain-like"/>
    <property type="match status" value="1"/>
</dbReference>
<dbReference type="Proteomes" id="UP001054811">
    <property type="component" value="Chromosome"/>
</dbReference>
<dbReference type="InterPro" id="IPR011711">
    <property type="entry name" value="GntR_C"/>
</dbReference>
<name>A0ABY5NHR7_9MICO</name>
<dbReference type="CDD" id="cd07377">
    <property type="entry name" value="WHTH_GntR"/>
    <property type="match status" value="1"/>
</dbReference>
<dbReference type="SMART" id="SM00345">
    <property type="entry name" value="HTH_GNTR"/>
    <property type="match status" value="1"/>
</dbReference>
<keyword evidence="3" id="KW-0804">Transcription</keyword>
<sequence length="227" mass="24389">MGDLLAPYRPEVSSRGGAAGDAARTLREAILDGVLAPDVWLREVAVSEALGVSRTPIREAFNRLEEEGLVARTPGVGAQVTRLSFEDMSAVYQVRGSLESLAADYATRQGHPEHLAQFDRLHARMTAAAAAFDLSEFSRANVEFHHLLSVAADNAYLSRLLSTVEVAIRRFGTRSLSQERMDAVLGEHGAIIEAMHAGDAERAGEAAAAHAARARISTLTRLLGHPV</sequence>
<evidence type="ECO:0000313" key="6">
    <source>
        <dbReference type="Proteomes" id="UP001054811"/>
    </source>
</evidence>
<dbReference type="SUPFAM" id="SSF48008">
    <property type="entry name" value="GntR ligand-binding domain-like"/>
    <property type="match status" value="1"/>
</dbReference>
<accession>A0ABY5NHR7</accession>
<dbReference type="EMBL" id="CP091139">
    <property type="protein sequence ID" value="UUT34674.1"/>
    <property type="molecule type" value="Genomic_DNA"/>
</dbReference>
<dbReference type="SUPFAM" id="SSF46785">
    <property type="entry name" value="Winged helix' DNA-binding domain"/>
    <property type="match status" value="1"/>
</dbReference>
<dbReference type="InterPro" id="IPR008920">
    <property type="entry name" value="TF_FadR/GntR_C"/>
</dbReference>
<dbReference type="PROSITE" id="PS50949">
    <property type="entry name" value="HTH_GNTR"/>
    <property type="match status" value="1"/>
</dbReference>
<dbReference type="Pfam" id="PF00392">
    <property type="entry name" value="GntR"/>
    <property type="match status" value="1"/>
</dbReference>
<evidence type="ECO:0000259" key="4">
    <source>
        <dbReference type="PROSITE" id="PS50949"/>
    </source>
</evidence>
<dbReference type="PANTHER" id="PTHR43537:SF24">
    <property type="entry name" value="GLUCONATE OPERON TRANSCRIPTIONAL REPRESSOR"/>
    <property type="match status" value="1"/>
</dbReference>
<dbReference type="Gene3D" id="1.10.10.10">
    <property type="entry name" value="Winged helix-like DNA-binding domain superfamily/Winged helix DNA-binding domain"/>
    <property type="match status" value="1"/>
</dbReference>
<dbReference type="InterPro" id="IPR036388">
    <property type="entry name" value="WH-like_DNA-bd_sf"/>
</dbReference>
<dbReference type="PANTHER" id="PTHR43537">
    <property type="entry name" value="TRANSCRIPTIONAL REGULATOR, GNTR FAMILY"/>
    <property type="match status" value="1"/>
</dbReference>
<keyword evidence="1" id="KW-0805">Transcription regulation</keyword>
<protein>
    <submittedName>
        <fullName evidence="5">GntR family transcriptional regulator</fullName>
    </submittedName>
</protein>
<dbReference type="InterPro" id="IPR000524">
    <property type="entry name" value="Tscrpt_reg_HTH_GntR"/>
</dbReference>
<dbReference type="InterPro" id="IPR036390">
    <property type="entry name" value="WH_DNA-bd_sf"/>
</dbReference>
<proteinExistence type="predicted"/>